<evidence type="ECO:0000256" key="6">
    <source>
        <dbReference type="SAM" id="MobiDB-lite"/>
    </source>
</evidence>
<evidence type="ECO:0000256" key="4">
    <source>
        <dbReference type="ARBA" id="ARBA00023136"/>
    </source>
</evidence>
<comment type="similarity">
    <text evidence="5">Belongs to the SAT4 family.</text>
</comment>
<evidence type="ECO:0000256" key="3">
    <source>
        <dbReference type="ARBA" id="ARBA00022989"/>
    </source>
</evidence>
<keyword evidence="3 7" id="KW-1133">Transmembrane helix</keyword>
<keyword evidence="2 7" id="KW-0812">Transmembrane</keyword>
<dbReference type="InterPro" id="IPR052337">
    <property type="entry name" value="SAT4-like"/>
</dbReference>
<dbReference type="InterPro" id="IPR049326">
    <property type="entry name" value="Rhodopsin_dom_fungi"/>
</dbReference>
<sequence>MVTPPDIQVPVTDLTYRLASAFIISTTTAQTLATAVVLARVITRARPVWRFTIDDYLVVWGYALITVMYALMTHGETYALTTPHPPTRSFSSVQNTTKLAIIATPFWAWSIGIVKISIACMLLRFQQSRGWRLFLYSLIALNILLIGFTGIGNLFQCRPFKAMWDLKGEIAHKKCFSKEMDHASLYVSAAINVSTDIIFSLLPLTFLCKIRRPFKEKLVIWFLMALGLVASSLSLAKAVFAGMYNPADPGMDPTSFNILIGLLSCLEVQTAVIAACLPTLRGGCRRVLEKMGWRKGSEKEAWRYGEGSDLSGGPKGQRRPVSLREVYVGRGEGQGGTGMSESQGRSWHLSQNLPSRITLSSGSSGTAPDTVDEEIDETDFETDPKTGRVICTAQLRAHGSQAQLRDDWVQKRSSNTQEEWEKPMERNHMWISSSGLPIMRE</sequence>
<keyword evidence="10" id="KW-1185">Reference proteome</keyword>
<organism evidence="9 10">
    <name type="scientific">Delitschia confertaspora ATCC 74209</name>
    <dbReference type="NCBI Taxonomy" id="1513339"/>
    <lineage>
        <taxon>Eukaryota</taxon>
        <taxon>Fungi</taxon>
        <taxon>Dikarya</taxon>
        <taxon>Ascomycota</taxon>
        <taxon>Pezizomycotina</taxon>
        <taxon>Dothideomycetes</taxon>
        <taxon>Pleosporomycetidae</taxon>
        <taxon>Pleosporales</taxon>
        <taxon>Delitschiaceae</taxon>
        <taxon>Delitschia</taxon>
    </lineage>
</organism>
<feature type="compositionally biased region" description="Acidic residues" evidence="6">
    <location>
        <begin position="370"/>
        <end position="381"/>
    </location>
</feature>
<protein>
    <recommendedName>
        <fullName evidence="8">Rhodopsin domain-containing protein</fullName>
    </recommendedName>
</protein>
<evidence type="ECO:0000256" key="2">
    <source>
        <dbReference type="ARBA" id="ARBA00022692"/>
    </source>
</evidence>
<feature type="transmembrane region" description="Helical" evidence="7">
    <location>
        <begin position="55"/>
        <end position="72"/>
    </location>
</feature>
<dbReference type="PANTHER" id="PTHR33048:SF129">
    <property type="entry name" value="INTEGRAL MEMBRANE PROTEIN-RELATED"/>
    <property type="match status" value="1"/>
</dbReference>
<feature type="compositionally biased region" description="Polar residues" evidence="6">
    <location>
        <begin position="356"/>
        <end position="367"/>
    </location>
</feature>
<dbReference type="Pfam" id="PF20684">
    <property type="entry name" value="Fung_rhodopsin"/>
    <property type="match status" value="1"/>
</dbReference>
<dbReference type="PANTHER" id="PTHR33048">
    <property type="entry name" value="PTH11-LIKE INTEGRAL MEMBRANE PROTEIN (AFU_ORTHOLOGUE AFUA_5G11245)"/>
    <property type="match status" value="1"/>
</dbReference>
<feature type="transmembrane region" description="Helical" evidence="7">
    <location>
        <begin position="133"/>
        <end position="155"/>
    </location>
</feature>
<evidence type="ECO:0000313" key="10">
    <source>
        <dbReference type="Proteomes" id="UP000799536"/>
    </source>
</evidence>
<accession>A0A9P4JIE9</accession>
<comment type="subcellular location">
    <subcellularLocation>
        <location evidence="1">Membrane</location>
        <topology evidence="1">Multi-pass membrane protein</topology>
    </subcellularLocation>
</comment>
<feature type="domain" description="Rhodopsin" evidence="8">
    <location>
        <begin position="39"/>
        <end position="282"/>
    </location>
</feature>
<name>A0A9P4JIE9_9PLEO</name>
<feature type="transmembrane region" description="Helical" evidence="7">
    <location>
        <begin position="183"/>
        <end position="206"/>
    </location>
</feature>
<dbReference type="OrthoDB" id="5278984at2759"/>
<evidence type="ECO:0000256" key="1">
    <source>
        <dbReference type="ARBA" id="ARBA00004141"/>
    </source>
</evidence>
<evidence type="ECO:0000256" key="7">
    <source>
        <dbReference type="SAM" id="Phobius"/>
    </source>
</evidence>
<evidence type="ECO:0000259" key="8">
    <source>
        <dbReference type="Pfam" id="PF20684"/>
    </source>
</evidence>
<dbReference type="Proteomes" id="UP000799536">
    <property type="component" value="Unassembled WGS sequence"/>
</dbReference>
<dbReference type="AlphaFoldDB" id="A0A9P4JIE9"/>
<keyword evidence="4 7" id="KW-0472">Membrane</keyword>
<feature type="region of interest" description="Disordered" evidence="6">
    <location>
        <begin position="356"/>
        <end position="383"/>
    </location>
</feature>
<feature type="transmembrane region" description="Helical" evidence="7">
    <location>
        <begin position="20"/>
        <end position="43"/>
    </location>
</feature>
<evidence type="ECO:0000256" key="5">
    <source>
        <dbReference type="ARBA" id="ARBA00038359"/>
    </source>
</evidence>
<feature type="transmembrane region" description="Helical" evidence="7">
    <location>
        <begin position="256"/>
        <end position="280"/>
    </location>
</feature>
<feature type="transmembrane region" description="Helical" evidence="7">
    <location>
        <begin position="99"/>
        <end position="121"/>
    </location>
</feature>
<comment type="caution">
    <text evidence="9">The sequence shown here is derived from an EMBL/GenBank/DDBJ whole genome shotgun (WGS) entry which is preliminary data.</text>
</comment>
<feature type="transmembrane region" description="Helical" evidence="7">
    <location>
        <begin position="218"/>
        <end position="244"/>
    </location>
</feature>
<reference evidence="9" key="1">
    <citation type="journal article" date="2020" name="Stud. Mycol.">
        <title>101 Dothideomycetes genomes: a test case for predicting lifestyles and emergence of pathogens.</title>
        <authorList>
            <person name="Haridas S."/>
            <person name="Albert R."/>
            <person name="Binder M."/>
            <person name="Bloem J."/>
            <person name="Labutti K."/>
            <person name="Salamov A."/>
            <person name="Andreopoulos B."/>
            <person name="Baker S."/>
            <person name="Barry K."/>
            <person name="Bills G."/>
            <person name="Bluhm B."/>
            <person name="Cannon C."/>
            <person name="Castanera R."/>
            <person name="Culley D."/>
            <person name="Daum C."/>
            <person name="Ezra D."/>
            <person name="Gonzalez J."/>
            <person name="Henrissat B."/>
            <person name="Kuo A."/>
            <person name="Liang C."/>
            <person name="Lipzen A."/>
            <person name="Lutzoni F."/>
            <person name="Magnuson J."/>
            <person name="Mondo S."/>
            <person name="Nolan M."/>
            <person name="Ohm R."/>
            <person name="Pangilinan J."/>
            <person name="Park H.-J."/>
            <person name="Ramirez L."/>
            <person name="Alfaro M."/>
            <person name="Sun H."/>
            <person name="Tritt A."/>
            <person name="Yoshinaga Y."/>
            <person name="Zwiers L.-H."/>
            <person name="Turgeon B."/>
            <person name="Goodwin S."/>
            <person name="Spatafora J."/>
            <person name="Crous P."/>
            <person name="Grigoriev I."/>
        </authorList>
    </citation>
    <scope>NUCLEOTIDE SEQUENCE</scope>
    <source>
        <strain evidence="9">ATCC 74209</strain>
    </source>
</reference>
<dbReference type="GO" id="GO:0016020">
    <property type="term" value="C:membrane"/>
    <property type="evidence" value="ECO:0007669"/>
    <property type="project" value="UniProtKB-SubCell"/>
</dbReference>
<evidence type="ECO:0000313" key="9">
    <source>
        <dbReference type="EMBL" id="KAF2198611.1"/>
    </source>
</evidence>
<proteinExistence type="inferred from homology"/>
<dbReference type="EMBL" id="ML994130">
    <property type="protein sequence ID" value="KAF2198611.1"/>
    <property type="molecule type" value="Genomic_DNA"/>
</dbReference>
<gene>
    <name evidence="9" type="ORF">GQ43DRAFT_465469</name>
</gene>